<dbReference type="Proteomes" id="UP000050867">
    <property type="component" value="Unassembled WGS sequence"/>
</dbReference>
<organism evidence="4 5">
    <name type="scientific">Wenjunlia vitaminophila</name>
    <name type="common">Streptomyces vitaminophilus</name>
    <dbReference type="NCBI Taxonomy" id="76728"/>
    <lineage>
        <taxon>Bacteria</taxon>
        <taxon>Bacillati</taxon>
        <taxon>Actinomycetota</taxon>
        <taxon>Actinomycetes</taxon>
        <taxon>Kitasatosporales</taxon>
        <taxon>Streptomycetaceae</taxon>
        <taxon>Wenjunlia</taxon>
    </lineage>
</organism>
<dbReference type="OrthoDB" id="4680179at2"/>
<keyword evidence="5" id="KW-1185">Reference proteome</keyword>
<comment type="caution">
    <text evidence="4">The sequence shown here is derived from an EMBL/GenBank/DDBJ whole genome shotgun (WGS) entry which is preliminary data.</text>
</comment>
<gene>
    <name evidence="4" type="ORF">AQ490_17905</name>
</gene>
<dbReference type="Gene3D" id="3.40.50.150">
    <property type="entry name" value="Vaccinia Virus protein VP39"/>
    <property type="match status" value="1"/>
</dbReference>
<name>A0A0T6LVS1_WENVI</name>
<dbReference type="PANTHER" id="PTHR43861:SF1">
    <property type="entry name" value="TRANS-ACONITATE 2-METHYLTRANSFERASE"/>
    <property type="match status" value="1"/>
</dbReference>
<dbReference type="AlphaFoldDB" id="A0A0T6LVS1"/>
<dbReference type="EMBL" id="LLZU01000008">
    <property type="protein sequence ID" value="KRV49938.1"/>
    <property type="molecule type" value="Genomic_DNA"/>
</dbReference>
<dbReference type="InterPro" id="IPR029063">
    <property type="entry name" value="SAM-dependent_MTases_sf"/>
</dbReference>
<reference evidence="4 5" key="1">
    <citation type="submission" date="2015-10" db="EMBL/GenBank/DDBJ databases">
        <title>Draft genome sequence of pyrrolomycin-producing Streptomyces vitaminophilus.</title>
        <authorList>
            <person name="Graham D.E."/>
            <person name="Mahan K.M."/>
            <person name="Klingeman D.M."/>
            <person name="Hettich R.L."/>
            <person name="Parry R.J."/>
        </authorList>
    </citation>
    <scope>NUCLEOTIDE SEQUENCE [LARGE SCALE GENOMIC DNA]</scope>
    <source>
        <strain evidence="4 5">ATCC 31673</strain>
    </source>
</reference>
<accession>A0A0T6LVS1</accession>
<keyword evidence="2" id="KW-0808">Transferase</keyword>
<dbReference type="PANTHER" id="PTHR43861">
    <property type="entry name" value="TRANS-ACONITATE 2-METHYLTRANSFERASE-RELATED"/>
    <property type="match status" value="1"/>
</dbReference>
<evidence type="ECO:0000256" key="2">
    <source>
        <dbReference type="ARBA" id="ARBA00022679"/>
    </source>
</evidence>
<dbReference type="Gene3D" id="1.10.10.10">
    <property type="entry name" value="Winged helix-like DNA-binding domain superfamily/Winged helix DNA-binding domain"/>
    <property type="match status" value="1"/>
</dbReference>
<evidence type="ECO:0000259" key="3">
    <source>
        <dbReference type="Pfam" id="PF13649"/>
    </source>
</evidence>
<evidence type="ECO:0000313" key="5">
    <source>
        <dbReference type="Proteomes" id="UP000050867"/>
    </source>
</evidence>
<dbReference type="GO" id="GO:0017000">
    <property type="term" value="P:antibiotic biosynthetic process"/>
    <property type="evidence" value="ECO:0007669"/>
    <property type="project" value="UniProtKB-ARBA"/>
</dbReference>
<dbReference type="RefSeq" id="WP_018385506.1">
    <property type="nucleotide sequence ID" value="NZ_LLZU01000008.1"/>
</dbReference>
<evidence type="ECO:0000256" key="1">
    <source>
        <dbReference type="ARBA" id="ARBA00022603"/>
    </source>
</evidence>
<dbReference type="InterPro" id="IPR036388">
    <property type="entry name" value="WH-like_DNA-bd_sf"/>
</dbReference>
<dbReference type="GO" id="GO:0008168">
    <property type="term" value="F:methyltransferase activity"/>
    <property type="evidence" value="ECO:0007669"/>
    <property type="project" value="UniProtKB-KW"/>
</dbReference>
<dbReference type="eggNOG" id="COG2890">
    <property type="taxonomic scope" value="Bacteria"/>
</dbReference>
<dbReference type="GO" id="GO:0032259">
    <property type="term" value="P:methylation"/>
    <property type="evidence" value="ECO:0007669"/>
    <property type="project" value="UniProtKB-KW"/>
</dbReference>
<proteinExistence type="predicted"/>
<dbReference type="InterPro" id="IPR041698">
    <property type="entry name" value="Methyltransf_25"/>
</dbReference>
<dbReference type="SUPFAM" id="SSF53335">
    <property type="entry name" value="S-adenosyl-L-methionine-dependent methyltransferases"/>
    <property type="match status" value="1"/>
</dbReference>
<sequence>MWRRTLKAAFGQPDATAHLLFLRDSQTVTRIHFLHAAAHLGVLAELKSPSGQEALASKLGITRSQQFGLFLKLGVSLGELADDAGTYRLKGRRAKALVGPNGNVLRALLDEQIEYHGSVYRELAEQLRGGPLGDYLSATAAVVAESSRIAEPVISSYVTDVVTGAGPTPRVLDIGCGSGVYLRAASQNAGATGQGIDMQPASVELTTKNLTDWGIGDRFHVTQGDIRKGASEADGPYDVVLLMNNIYYFAPEQRPALFETLRSLVKEGGTLTLVSMFHGTSPTALNLDLVLACTQGCYALVSPEELAPELRAAGFRNVTVDRLVARESLLGIRAS</sequence>
<dbReference type="CDD" id="cd02440">
    <property type="entry name" value="AdoMet_MTases"/>
    <property type="match status" value="1"/>
</dbReference>
<dbReference type="STRING" id="76728.AQ490_17905"/>
<feature type="domain" description="Methyltransferase" evidence="3">
    <location>
        <begin position="171"/>
        <end position="269"/>
    </location>
</feature>
<keyword evidence="1" id="KW-0489">Methyltransferase</keyword>
<dbReference type="Pfam" id="PF13649">
    <property type="entry name" value="Methyltransf_25"/>
    <property type="match status" value="1"/>
</dbReference>
<evidence type="ECO:0000313" key="4">
    <source>
        <dbReference type="EMBL" id="KRV49938.1"/>
    </source>
</evidence>
<protein>
    <recommendedName>
        <fullName evidence="3">Methyltransferase domain-containing protein</fullName>
    </recommendedName>
</protein>